<proteinExistence type="predicted"/>
<accession>A0A2M8F961</accession>
<evidence type="ECO:0000313" key="3">
    <source>
        <dbReference type="Proteomes" id="UP000231456"/>
    </source>
</evidence>
<feature type="transmembrane region" description="Helical" evidence="1">
    <location>
        <begin position="12"/>
        <end position="34"/>
    </location>
</feature>
<keyword evidence="1" id="KW-1133">Transmembrane helix</keyword>
<reference evidence="3" key="1">
    <citation type="submission" date="2017-09" db="EMBL/GenBank/DDBJ databases">
        <title>Depth-based differentiation of microbial function through sediment-hosted aquifers and enrichment of novel symbionts in the deep terrestrial subsurface.</title>
        <authorList>
            <person name="Probst A.J."/>
            <person name="Ladd B."/>
            <person name="Jarett J.K."/>
            <person name="Geller-Mcgrath D.E."/>
            <person name="Sieber C.M.K."/>
            <person name="Emerson J.B."/>
            <person name="Anantharaman K."/>
            <person name="Thomas B.C."/>
            <person name="Malmstrom R."/>
            <person name="Stieglmeier M."/>
            <person name="Klingl A."/>
            <person name="Woyke T."/>
            <person name="Ryan C.M."/>
            <person name="Banfield J.F."/>
        </authorList>
    </citation>
    <scope>NUCLEOTIDE SEQUENCE [LARGE SCALE GENOMIC DNA]</scope>
</reference>
<dbReference type="EMBL" id="PFRH01000124">
    <property type="protein sequence ID" value="PJC52263.1"/>
    <property type="molecule type" value="Genomic_DNA"/>
</dbReference>
<sequence>MNNTAQSKHTSAWVLVCILFILSVGLYVVWTIYYTHVRGSQKESTIGVVTQDQEFCELENCPIANVDDGTVNPETAMWNQIFSEETGLAFHYPDDFGSEYITTVDWPPTLQPGTFLYACEESVEQPGLQSQTYGKDIKGTYYCIAVSEEGAAGSAYLQYTYTFDYHGEPMALSFSIQKVQCGNYDEPKKQTCTQEQSAFDIDEIVNTIVESIE</sequence>
<gene>
    <name evidence="2" type="ORF">CO030_04045</name>
</gene>
<name>A0A2M8F961_9BACT</name>
<dbReference type="AlphaFoldDB" id="A0A2M8F961"/>
<protein>
    <submittedName>
        <fullName evidence="2">Uncharacterized protein</fullName>
    </submittedName>
</protein>
<dbReference type="Proteomes" id="UP000231456">
    <property type="component" value="Unassembled WGS sequence"/>
</dbReference>
<evidence type="ECO:0000256" key="1">
    <source>
        <dbReference type="SAM" id="Phobius"/>
    </source>
</evidence>
<organism evidence="2 3">
    <name type="scientific">Candidatus Magasanikbacteria bacterium CG_4_9_14_0_2_um_filter_42_11</name>
    <dbReference type="NCBI Taxonomy" id="1974643"/>
    <lineage>
        <taxon>Bacteria</taxon>
        <taxon>Candidatus Magasanikiibacteriota</taxon>
    </lineage>
</organism>
<evidence type="ECO:0000313" key="2">
    <source>
        <dbReference type="EMBL" id="PJC52263.1"/>
    </source>
</evidence>
<keyword evidence="1" id="KW-0472">Membrane</keyword>
<comment type="caution">
    <text evidence="2">The sequence shown here is derived from an EMBL/GenBank/DDBJ whole genome shotgun (WGS) entry which is preliminary data.</text>
</comment>
<keyword evidence="1" id="KW-0812">Transmembrane</keyword>